<dbReference type="PANTHER" id="PTHR47178">
    <property type="entry name" value="MONOOXYGENASE, FAD-BINDING"/>
    <property type="match status" value="1"/>
</dbReference>
<name>A0A6G9YHT2_9NOCA</name>
<dbReference type="KEGG" id="nah:F5544_24770"/>
<keyword evidence="3" id="KW-0560">Oxidoreductase</keyword>
<evidence type="ECO:0000313" key="6">
    <source>
        <dbReference type="EMBL" id="QIS12809.1"/>
    </source>
</evidence>
<evidence type="ECO:0000313" key="7">
    <source>
        <dbReference type="Proteomes" id="UP000503540"/>
    </source>
</evidence>
<dbReference type="InterPro" id="IPR002938">
    <property type="entry name" value="FAD-bd"/>
</dbReference>
<gene>
    <name evidence="6" type="ORF">F5544_24770</name>
</gene>
<dbReference type="InterPro" id="IPR036188">
    <property type="entry name" value="FAD/NAD-bd_sf"/>
</dbReference>
<dbReference type="PANTHER" id="PTHR47178:SF5">
    <property type="entry name" value="FAD-BINDING DOMAIN-CONTAINING PROTEIN"/>
    <property type="match status" value="1"/>
</dbReference>
<proteinExistence type="predicted"/>
<evidence type="ECO:0000256" key="1">
    <source>
        <dbReference type="ARBA" id="ARBA00022630"/>
    </source>
</evidence>
<organism evidence="6 7">
    <name type="scientific">Nocardia arthritidis</name>
    <dbReference type="NCBI Taxonomy" id="228602"/>
    <lineage>
        <taxon>Bacteria</taxon>
        <taxon>Bacillati</taxon>
        <taxon>Actinomycetota</taxon>
        <taxon>Actinomycetes</taxon>
        <taxon>Mycobacteriales</taxon>
        <taxon>Nocardiaceae</taxon>
        <taxon>Nocardia</taxon>
    </lineage>
</organism>
<dbReference type="Pfam" id="PF13450">
    <property type="entry name" value="NAD_binding_8"/>
    <property type="match status" value="1"/>
</dbReference>
<reference evidence="6 7" key="1">
    <citation type="journal article" date="2019" name="ACS Chem. Biol.">
        <title>Identification and Mobilization of a Cryptic Antibiotic Biosynthesis Gene Locus from a Human-Pathogenic Nocardia Isolate.</title>
        <authorList>
            <person name="Herisse M."/>
            <person name="Ishida K."/>
            <person name="Porter J.L."/>
            <person name="Howden B."/>
            <person name="Hertweck C."/>
            <person name="Stinear T.P."/>
            <person name="Pidot S.J."/>
        </authorList>
    </citation>
    <scope>NUCLEOTIDE SEQUENCE [LARGE SCALE GENOMIC DNA]</scope>
    <source>
        <strain evidence="6 7">AUSMDU00012717</strain>
    </source>
</reference>
<dbReference type="SUPFAM" id="SSF51905">
    <property type="entry name" value="FAD/NAD(P)-binding domain"/>
    <property type="match status" value="1"/>
</dbReference>
<dbReference type="PRINTS" id="PR00420">
    <property type="entry name" value="RNGMNOXGNASE"/>
</dbReference>
<keyword evidence="7" id="KW-1185">Reference proteome</keyword>
<protein>
    <submittedName>
        <fullName evidence="6">NAD(P)-binding protein</fullName>
    </submittedName>
</protein>
<evidence type="ECO:0000256" key="4">
    <source>
        <dbReference type="ARBA" id="ARBA00023033"/>
    </source>
</evidence>
<feature type="domain" description="FAD-binding" evidence="5">
    <location>
        <begin position="337"/>
        <end position="393"/>
    </location>
</feature>
<keyword evidence="1" id="KW-0285">Flavoprotein</keyword>
<accession>A0A6G9YHT2</accession>
<dbReference type="AlphaFoldDB" id="A0A6G9YHT2"/>
<dbReference type="Pfam" id="PF01494">
    <property type="entry name" value="FAD_binding_3"/>
    <property type="match status" value="1"/>
</dbReference>
<dbReference type="GO" id="GO:0071949">
    <property type="term" value="F:FAD binding"/>
    <property type="evidence" value="ECO:0007669"/>
    <property type="project" value="InterPro"/>
</dbReference>
<dbReference type="Gene3D" id="3.50.50.60">
    <property type="entry name" value="FAD/NAD(P)-binding domain"/>
    <property type="match status" value="1"/>
</dbReference>
<dbReference type="Proteomes" id="UP000503540">
    <property type="component" value="Chromosome"/>
</dbReference>
<dbReference type="EMBL" id="CP046172">
    <property type="protein sequence ID" value="QIS12809.1"/>
    <property type="molecule type" value="Genomic_DNA"/>
</dbReference>
<sequence length="421" mass="44626">MASRRCESLATSVRYVLNRLESSVSRVIVIGAGLGGLCLAQGLRRSGIDVAVYERDTSLTARAQGHRLHIDARGRRALKKTLPPRLFSLIAAVAGRPAPRVSGFDELLRPTGVFALDDAALDGDTMPAHTVIDRELLRRILFTGLDQVVQFGRRCVGYEYDGAAVVARFADGGIAEGTVLVGADGVGSVIRAQRLPHARVVDSGIRLIYGRVPLTGEMRRALPSAMSAVFNSVVGPDHRFVGIAPVEYREPPRTAAARLAPEVALEPVGDSLAALFGRRLDRLGCSDRDLRAASGAELRQLVLGQLAGWHPFVRSLIERWSDATIYPIAVRQAVPIAPWPTSNVTVLGDAIHAMSPAAGAGANIALRDAAELAAALTEAAGGRELSCALGDYERAMVVEGFDAVRLSAANGTRTLGADPLA</sequence>
<keyword evidence="2" id="KW-0274">FAD</keyword>
<evidence type="ECO:0000256" key="2">
    <source>
        <dbReference type="ARBA" id="ARBA00022827"/>
    </source>
</evidence>
<evidence type="ECO:0000259" key="5">
    <source>
        <dbReference type="Pfam" id="PF01494"/>
    </source>
</evidence>
<evidence type="ECO:0000256" key="3">
    <source>
        <dbReference type="ARBA" id="ARBA00023002"/>
    </source>
</evidence>
<keyword evidence="4" id="KW-0503">Monooxygenase</keyword>
<dbReference type="GO" id="GO:0004497">
    <property type="term" value="F:monooxygenase activity"/>
    <property type="evidence" value="ECO:0007669"/>
    <property type="project" value="UniProtKB-KW"/>
</dbReference>